<keyword evidence="20" id="KW-1185">Reference proteome</keyword>
<keyword evidence="10" id="KW-0067">ATP-binding</keyword>
<proteinExistence type="inferred from homology"/>
<keyword evidence="4" id="KW-0677">Repeat</keyword>
<gene>
    <name evidence="19" type="primary">uvrA_3</name>
    <name evidence="19" type="ORF">Pan189_25810</name>
</gene>
<evidence type="ECO:0000313" key="19">
    <source>
        <dbReference type="EMBL" id="QDT38191.1"/>
    </source>
</evidence>
<dbReference type="SMART" id="SM00382">
    <property type="entry name" value="AAA"/>
    <property type="match status" value="2"/>
</dbReference>
<dbReference type="GO" id="GO:0004518">
    <property type="term" value="F:nuclease activity"/>
    <property type="evidence" value="ECO:0007669"/>
    <property type="project" value="UniProtKB-KW"/>
</dbReference>
<dbReference type="Proteomes" id="UP000317318">
    <property type="component" value="Chromosome"/>
</dbReference>
<evidence type="ECO:0000256" key="14">
    <source>
        <dbReference type="ARBA" id="ARBA00038000"/>
    </source>
</evidence>
<evidence type="ECO:0000256" key="17">
    <source>
        <dbReference type="SAM" id="MobiDB-lite"/>
    </source>
</evidence>
<evidence type="ECO:0000256" key="13">
    <source>
        <dbReference type="ARBA" id="ARBA00023204"/>
    </source>
</evidence>
<keyword evidence="5" id="KW-0547">Nucleotide-binding</keyword>
<dbReference type="OrthoDB" id="9809851at2"/>
<evidence type="ECO:0000256" key="2">
    <source>
        <dbReference type="ARBA" id="ARBA00022490"/>
    </source>
</evidence>
<feature type="domain" description="AAA+ ATPase" evidence="18">
    <location>
        <begin position="27"/>
        <end position="563"/>
    </location>
</feature>
<dbReference type="PANTHER" id="PTHR43152">
    <property type="entry name" value="UVRABC SYSTEM PROTEIN A"/>
    <property type="match status" value="1"/>
</dbReference>
<evidence type="ECO:0000313" key="20">
    <source>
        <dbReference type="Proteomes" id="UP000317318"/>
    </source>
</evidence>
<name>A0A517R2W1_9PLAN</name>
<evidence type="ECO:0000256" key="6">
    <source>
        <dbReference type="ARBA" id="ARBA00022763"/>
    </source>
</evidence>
<accession>A0A517R2W1</accession>
<evidence type="ECO:0000256" key="9">
    <source>
        <dbReference type="ARBA" id="ARBA00022833"/>
    </source>
</evidence>
<evidence type="ECO:0000256" key="5">
    <source>
        <dbReference type="ARBA" id="ARBA00022741"/>
    </source>
</evidence>
<dbReference type="InterPro" id="IPR041552">
    <property type="entry name" value="UvrA_DNA-bd"/>
</dbReference>
<evidence type="ECO:0000256" key="3">
    <source>
        <dbReference type="ARBA" id="ARBA00022723"/>
    </source>
</evidence>
<keyword evidence="8" id="KW-0863">Zinc-finger</keyword>
<dbReference type="GO" id="GO:0006281">
    <property type="term" value="P:DNA repair"/>
    <property type="evidence" value="ECO:0007669"/>
    <property type="project" value="UniProtKB-KW"/>
</dbReference>
<dbReference type="Pfam" id="PF17760">
    <property type="entry name" value="UvrA_inter"/>
    <property type="match status" value="1"/>
</dbReference>
<dbReference type="RefSeq" id="WP_145364248.1">
    <property type="nucleotide sequence ID" value="NZ_CP036268.1"/>
</dbReference>
<evidence type="ECO:0000259" key="18">
    <source>
        <dbReference type="SMART" id="SM00382"/>
    </source>
</evidence>
<reference evidence="19 20" key="1">
    <citation type="submission" date="2019-02" db="EMBL/GenBank/DDBJ databases">
        <title>Deep-cultivation of Planctomycetes and their phenomic and genomic characterization uncovers novel biology.</title>
        <authorList>
            <person name="Wiegand S."/>
            <person name="Jogler M."/>
            <person name="Boedeker C."/>
            <person name="Pinto D."/>
            <person name="Vollmers J."/>
            <person name="Rivas-Marin E."/>
            <person name="Kohn T."/>
            <person name="Peeters S.H."/>
            <person name="Heuer A."/>
            <person name="Rast P."/>
            <person name="Oberbeckmann S."/>
            <person name="Bunk B."/>
            <person name="Jeske O."/>
            <person name="Meyerdierks A."/>
            <person name="Storesund J.E."/>
            <person name="Kallscheuer N."/>
            <person name="Luecker S."/>
            <person name="Lage O.M."/>
            <person name="Pohl T."/>
            <person name="Merkel B.J."/>
            <person name="Hornburger P."/>
            <person name="Mueller R.-W."/>
            <person name="Bruemmer F."/>
            <person name="Labrenz M."/>
            <person name="Spormann A.M."/>
            <person name="Op den Camp H."/>
            <person name="Overmann J."/>
            <person name="Amann R."/>
            <person name="Jetten M.S.M."/>
            <person name="Mascher T."/>
            <person name="Medema M.H."/>
            <person name="Devos D.P."/>
            <person name="Kaster A.-K."/>
            <person name="Ovreas L."/>
            <person name="Rohde M."/>
            <person name="Galperin M.Y."/>
            <person name="Jogler C."/>
        </authorList>
    </citation>
    <scope>NUCLEOTIDE SEQUENCE [LARGE SCALE GENOMIC DNA]</scope>
    <source>
        <strain evidence="19 20">Pan189</strain>
    </source>
</reference>
<dbReference type="GO" id="GO:0005737">
    <property type="term" value="C:cytoplasm"/>
    <property type="evidence" value="ECO:0007669"/>
    <property type="project" value="UniProtKB-SubCell"/>
</dbReference>
<evidence type="ECO:0000256" key="4">
    <source>
        <dbReference type="ARBA" id="ARBA00022737"/>
    </source>
</evidence>
<evidence type="ECO:0000256" key="8">
    <source>
        <dbReference type="ARBA" id="ARBA00022771"/>
    </source>
</evidence>
<dbReference type="GO" id="GO:0008270">
    <property type="term" value="F:zinc ion binding"/>
    <property type="evidence" value="ECO:0007669"/>
    <property type="project" value="UniProtKB-KW"/>
</dbReference>
<sequence length="902" mass="97913">MPEPSDVIRVIGARTRNLQDIDCVIPIGGITTICGVSGAGKTSLAIHTLHAEATARYAAGIAQGMAVQRGTVERPDVDSIAPICPSVAVKADLTFSTGDKTLAELARIDELLRELFARLGTVIDPATGQPLVRSTPETVADAVTHANDGRRVIIAFPLHVIAENSRDLKLMPVLLRRGGFRRVIIAGRTMSIDEVNWGDTADFDGALVVVDRLKSDSKIWQRAADSAGLALSAGAGVCIALTETDEGSPLADEALTNFNGRKWAQRVFTEELISPVSGVRYEEPEESLFRSDSPLGACPFCGGRGQVSEIDWGRLVPDETISLRDDAIVELKTNRRSDLRRSLFKYAEQIGVDLDRPFREVAVKDRNKLLEGDRRFDGLAEALRSRGAARRRGTAPIYPKRLSKSIPCPECHGTRLGPAARAVRLQDMSFPELTAKCAKELNDWLSSVHSEHRDAMAQFEQLSDRTNLLKELRLEAIPLNRSVRDLSTGEVRRAQFATISAADQSNLLYVIDEPTRGLGCDDVQRIVQCLRRLTGQGNTVVLAANDPMVQSESDHVIELGPAAGRDGGRVISEGPPGPKGGIENTIENVILKKAESRSADDSKYLSINGHQARGREFPSLKLRLNAITAICGPSGSGKSTLLQAVIHPAVEARLSNDRSGENGRDIASVEQSSGPSVDEIRLLTTENIRYVRRQVVVTAIKAFDEIRRLFAESQEAKVRGFTPSTFSFFNSEGGRCESCRGTGVMKVDMLFMPDVSASCQDCGGSRYRTDVLDIRYQAKSIADILEMTVAEAFVVLRNHPGILKKLNPLREVGLDYLTLGRSIETLSTGERGRLNLAEMLGGAKGRHALLLLDDPTGDLHPADSRRVVEAVERLCTVGHTAVVATHDPIMIAAASQVISLTG</sequence>
<keyword evidence="6" id="KW-0227">DNA damage</keyword>
<dbReference type="Gene3D" id="3.40.50.300">
    <property type="entry name" value="P-loop containing nucleotide triphosphate hydrolases"/>
    <property type="match status" value="2"/>
</dbReference>
<dbReference type="InterPro" id="IPR013815">
    <property type="entry name" value="ATP_grasp_subdomain_1"/>
</dbReference>
<dbReference type="EMBL" id="CP036268">
    <property type="protein sequence ID" value="QDT38191.1"/>
    <property type="molecule type" value="Genomic_DNA"/>
</dbReference>
<comment type="subcellular location">
    <subcellularLocation>
        <location evidence="1">Cytoplasm</location>
    </subcellularLocation>
</comment>
<evidence type="ECO:0000256" key="11">
    <source>
        <dbReference type="ARBA" id="ARBA00022881"/>
    </source>
</evidence>
<comment type="similarity">
    <text evidence="14">Belongs to the ABC transporter superfamily. UvrA family.</text>
</comment>
<evidence type="ECO:0000256" key="12">
    <source>
        <dbReference type="ARBA" id="ARBA00023125"/>
    </source>
</evidence>
<keyword evidence="11" id="KW-0267">Excision nuclease</keyword>
<evidence type="ECO:0000256" key="15">
    <source>
        <dbReference type="ARBA" id="ARBA00039316"/>
    </source>
</evidence>
<keyword evidence="9" id="KW-0862">Zinc</keyword>
<dbReference type="KEGG" id="svp:Pan189_25810"/>
<dbReference type="Pfam" id="PF17755">
    <property type="entry name" value="UvrA_DNA-bind"/>
    <property type="match status" value="1"/>
</dbReference>
<feature type="domain" description="AAA+ ATPase" evidence="18">
    <location>
        <begin position="624"/>
        <end position="902"/>
    </location>
</feature>
<keyword evidence="3" id="KW-0479">Metal-binding</keyword>
<keyword evidence="13" id="KW-0234">DNA repair</keyword>
<dbReference type="InterPro" id="IPR041102">
    <property type="entry name" value="UvrA_inter"/>
</dbReference>
<keyword evidence="7" id="KW-0228">DNA excision</keyword>
<evidence type="ECO:0000256" key="16">
    <source>
        <dbReference type="ARBA" id="ARBA00042156"/>
    </source>
</evidence>
<keyword evidence="2" id="KW-0963">Cytoplasm</keyword>
<dbReference type="InterPro" id="IPR003593">
    <property type="entry name" value="AAA+_ATPase"/>
</dbReference>
<dbReference type="Gene3D" id="1.20.1580.10">
    <property type="entry name" value="ABC transporter ATPase like domain"/>
    <property type="match status" value="2"/>
</dbReference>
<evidence type="ECO:0000256" key="1">
    <source>
        <dbReference type="ARBA" id="ARBA00004496"/>
    </source>
</evidence>
<dbReference type="Gene3D" id="3.30.1490.20">
    <property type="entry name" value="ATP-grasp fold, A domain"/>
    <property type="match status" value="1"/>
</dbReference>
<dbReference type="AlphaFoldDB" id="A0A517R2W1"/>
<dbReference type="PANTHER" id="PTHR43152:SF3">
    <property type="entry name" value="UVRABC SYSTEM PROTEIN A"/>
    <property type="match status" value="1"/>
</dbReference>
<dbReference type="GO" id="GO:0003677">
    <property type="term" value="F:DNA binding"/>
    <property type="evidence" value="ECO:0007669"/>
    <property type="project" value="UniProtKB-KW"/>
</dbReference>
<feature type="region of interest" description="Disordered" evidence="17">
    <location>
        <begin position="561"/>
        <end position="583"/>
    </location>
</feature>
<organism evidence="19 20">
    <name type="scientific">Stratiformator vulcanicus</name>
    <dbReference type="NCBI Taxonomy" id="2527980"/>
    <lineage>
        <taxon>Bacteria</taxon>
        <taxon>Pseudomonadati</taxon>
        <taxon>Planctomycetota</taxon>
        <taxon>Planctomycetia</taxon>
        <taxon>Planctomycetales</taxon>
        <taxon>Planctomycetaceae</taxon>
        <taxon>Stratiformator</taxon>
    </lineage>
</organism>
<dbReference type="SUPFAM" id="SSF52540">
    <property type="entry name" value="P-loop containing nucleoside triphosphate hydrolases"/>
    <property type="match status" value="2"/>
</dbReference>
<protein>
    <recommendedName>
        <fullName evidence="15">UvrABC system protein A</fullName>
    </recommendedName>
    <alternativeName>
        <fullName evidence="16">Excinuclease ABC subunit A</fullName>
    </alternativeName>
</protein>
<keyword evidence="12" id="KW-0238">DNA-binding</keyword>
<dbReference type="Gene3D" id="1.10.8.280">
    <property type="entry name" value="ABC transporter ATPase domain-like"/>
    <property type="match status" value="1"/>
</dbReference>
<dbReference type="GO" id="GO:0005524">
    <property type="term" value="F:ATP binding"/>
    <property type="evidence" value="ECO:0007669"/>
    <property type="project" value="UniProtKB-KW"/>
</dbReference>
<evidence type="ECO:0000256" key="10">
    <source>
        <dbReference type="ARBA" id="ARBA00022840"/>
    </source>
</evidence>
<dbReference type="InterPro" id="IPR027417">
    <property type="entry name" value="P-loop_NTPase"/>
</dbReference>
<evidence type="ECO:0000256" key="7">
    <source>
        <dbReference type="ARBA" id="ARBA00022769"/>
    </source>
</evidence>